<evidence type="ECO:0000259" key="9">
    <source>
        <dbReference type="Pfam" id="PF22638"/>
    </source>
</evidence>
<keyword evidence="10" id="KW-0969">Cilium</keyword>
<proteinExistence type="inferred from homology"/>
<dbReference type="InterPro" id="IPR010930">
    <property type="entry name" value="Flg_bb/hook_C_dom"/>
</dbReference>
<feature type="domain" description="Flagellar basal body rod protein N-terminal" evidence="7">
    <location>
        <begin position="7"/>
        <end position="35"/>
    </location>
</feature>
<dbReference type="SUPFAM" id="SSF64518">
    <property type="entry name" value="Phase 1 flagellin"/>
    <property type="match status" value="1"/>
</dbReference>
<sequence length="601" mass="62527">MADIFSIGVTGLNAANVALATVSHNISNANTTGYTRQTVQQSALVPQNLGSNFVGMGVSVDSITRQYNKYLSDQVLTAQSSSSYYSAQLTQLNQIDNIMANTSAGLSPSLQNYFTSLQTLSQNPASVPSRQNVLASAQALVSQFQSIDSRLTQIQQGTNTQIVSAVGQINTLAGTIANLNKQISGLAPAGASNQPNDLLDKRDQAMSDLNKLVGATYVQESNGAYDVFIGNGQTLVQGFNTLPLSTQPNATNPANVDITQPNPNGTVTVMPDFLFSGGSLGGLLNFRDNTLLQTKQTLGNIAIDFTTSMNYQSKLGLDLNGNAGTNMFTDLSGYAGHPENAIANLQLLTGDPRLIAAASDMKPGTMTYTAGASAGSNTGIGVTSVSPTLPASYGWTAATPAGAPQASTHPSLNFTNIQVSSNAGGTITAVLTNGAATTNYNVVVDPTRQNGYKLQTLAGADAGIAFTLSAQMPNSATFTITPNTAATMGTGDNSNLYQMQNLQTKAVVDPNRNGTTTGLQSFQDAYASATSIVGNNTNTAKSAGAAADTSLQQTTVAKSNFSGVNLDQEAADLIRYQQAYQASSKVISVAQTLFQQILQMS</sequence>
<feature type="domain" description="Flagellar basal-body/hook protein C-terminal" evidence="8">
    <location>
        <begin position="561"/>
        <end position="600"/>
    </location>
</feature>
<evidence type="ECO:0000256" key="4">
    <source>
        <dbReference type="ARBA" id="ARBA00016244"/>
    </source>
</evidence>
<evidence type="ECO:0000256" key="2">
    <source>
        <dbReference type="ARBA" id="ARBA00004613"/>
    </source>
</evidence>
<keyword evidence="11" id="KW-1185">Reference proteome</keyword>
<dbReference type="AlphaFoldDB" id="A0A4V3DV82"/>
<reference evidence="10 11" key="1">
    <citation type="submission" date="2019-03" db="EMBL/GenBank/DDBJ databases">
        <title>Genomic Encyclopedia of Type Strains, Phase III (KMG-III): the genomes of soil and plant-associated and newly described type strains.</title>
        <authorList>
            <person name="Whitman W."/>
        </authorList>
    </citation>
    <scope>NUCLEOTIDE SEQUENCE [LARGE SCALE GENOMIC DNA]</scope>
    <source>
        <strain evidence="10 11">CECT 8976</strain>
    </source>
</reference>
<dbReference type="GO" id="GO:0044780">
    <property type="term" value="P:bacterial-type flagellum assembly"/>
    <property type="evidence" value="ECO:0007669"/>
    <property type="project" value="InterPro"/>
</dbReference>
<evidence type="ECO:0000259" key="8">
    <source>
        <dbReference type="Pfam" id="PF06429"/>
    </source>
</evidence>
<dbReference type="InterPro" id="IPR053927">
    <property type="entry name" value="FlgK_helical"/>
</dbReference>
<dbReference type="RefSeq" id="WP_133680122.1">
    <property type="nucleotide sequence ID" value="NZ_SNZP01000006.1"/>
</dbReference>
<dbReference type="Pfam" id="PF00460">
    <property type="entry name" value="Flg_bb_rod"/>
    <property type="match status" value="1"/>
</dbReference>
<evidence type="ECO:0000259" key="7">
    <source>
        <dbReference type="Pfam" id="PF00460"/>
    </source>
</evidence>
<dbReference type="OrthoDB" id="9802553at2"/>
<evidence type="ECO:0000256" key="6">
    <source>
        <dbReference type="ARBA" id="ARBA00023143"/>
    </source>
</evidence>
<dbReference type="InterPro" id="IPR001444">
    <property type="entry name" value="Flag_bb_rod_N"/>
</dbReference>
<evidence type="ECO:0000313" key="10">
    <source>
        <dbReference type="EMBL" id="TDR79909.1"/>
    </source>
</evidence>
<keyword evidence="5" id="KW-0964">Secreted</keyword>
<dbReference type="GO" id="GO:0009424">
    <property type="term" value="C:bacterial-type flagellum hook"/>
    <property type="evidence" value="ECO:0007669"/>
    <property type="project" value="InterPro"/>
</dbReference>
<comment type="caution">
    <text evidence="10">The sequence shown here is derived from an EMBL/GenBank/DDBJ whole genome shotgun (WGS) entry which is preliminary data.</text>
</comment>
<evidence type="ECO:0000313" key="11">
    <source>
        <dbReference type="Proteomes" id="UP000295611"/>
    </source>
</evidence>
<comment type="subcellular location">
    <subcellularLocation>
        <location evidence="1">Bacterial flagellum</location>
    </subcellularLocation>
    <subcellularLocation>
        <location evidence="2">Secreted</location>
    </subcellularLocation>
</comment>
<keyword evidence="10" id="KW-0966">Cell projection</keyword>
<name>A0A4V3DV82_9NEIS</name>
<accession>A0A4V3DV82</accession>
<dbReference type="NCBIfam" id="TIGR02492">
    <property type="entry name" value="flgK_ends"/>
    <property type="match status" value="1"/>
</dbReference>
<feature type="domain" description="Flagellar hook-associated protein FlgK helical" evidence="9">
    <location>
        <begin position="92"/>
        <end position="328"/>
    </location>
</feature>
<dbReference type="Pfam" id="PF06429">
    <property type="entry name" value="Flg_bbr_C"/>
    <property type="match status" value="1"/>
</dbReference>
<dbReference type="GO" id="GO:0005576">
    <property type="term" value="C:extracellular region"/>
    <property type="evidence" value="ECO:0007669"/>
    <property type="project" value="UniProtKB-SubCell"/>
</dbReference>
<protein>
    <recommendedName>
        <fullName evidence="4">Flagellar hook-associated protein 1</fullName>
    </recommendedName>
</protein>
<dbReference type="PRINTS" id="PR01005">
    <property type="entry name" value="FLGHOOKAP1"/>
</dbReference>
<keyword evidence="10" id="KW-0282">Flagellum</keyword>
<dbReference type="Pfam" id="PF22638">
    <property type="entry name" value="FlgK_D1"/>
    <property type="match status" value="1"/>
</dbReference>
<dbReference type="PANTHER" id="PTHR30033:SF1">
    <property type="entry name" value="FLAGELLAR HOOK-ASSOCIATED PROTEIN 1"/>
    <property type="match status" value="1"/>
</dbReference>
<dbReference type="EMBL" id="SNZP01000006">
    <property type="protein sequence ID" value="TDR79909.1"/>
    <property type="molecule type" value="Genomic_DNA"/>
</dbReference>
<dbReference type="PANTHER" id="PTHR30033">
    <property type="entry name" value="FLAGELLAR HOOK-ASSOCIATED PROTEIN 1"/>
    <property type="match status" value="1"/>
</dbReference>
<dbReference type="Gene3D" id="1.20.1330.10">
    <property type="entry name" value="f41 fragment of flagellin, N-terminal domain"/>
    <property type="match status" value="1"/>
</dbReference>
<evidence type="ECO:0000256" key="3">
    <source>
        <dbReference type="ARBA" id="ARBA00009677"/>
    </source>
</evidence>
<organism evidence="10 11">
    <name type="scientific">Paludibacterium purpuratum</name>
    <dbReference type="NCBI Taxonomy" id="1144873"/>
    <lineage>
        <taxon>Bacteria</taxon>
        <taxon>Pseudomonadati</taxon>
        <taxon>Pseudomonadota</taxon>
        <taxon>Betaproteobacteria</taxon>
        <taxon>Neisseriales</taxon>
        <taxon>Chromobacteriaceae</taxon>
        <taxon>Paludibacterium</taxon>
    </lineage>
</organism>
<dbReference type="InterPro" id="IPR002371">
    <property type="entry name" value="FlgK"/>
</dbReference>
<dbReference type="Proteomes" id="UP000295611">
    <property type="component" value="Unassembled WGS sequence"/>
</dbReference>
<dbReference type="GO" id="GO:0005198">
    <property type="term" value="F:structural molecule activity"/>
    <property type="evidence" value="ECO:0007669"/>
    <property type="project" value="InterPro"/>
</dbReference>
<evidence type="ECO:0000256" key="1">
    <source>
        <dbReference type="ARBA" id="ARBA00004365"/>
    </source>
</evidence>
<keyword evidence="6" id="KW-0975">Bacterial flagellum</keyword>
<gene>
    <name evidence="10" type="ORF">DFP86_10648</name>
</gene>
<evidence type="ECO:0000256" key="5">
    <source>
        <dbReference type="ARBA" id="ARBA00022525"/>
    </source>
</evidence>
<comment type="similarity">
    <text evidence="3">Belongs to the flagella basal body rod proteins family.</text>
</comment>